<feature type="transmembrane region" description="Helical" evidence="1">
    <location>
        <begin position="197"/>
        <end position="217"/>
    </location>
</feature>
<feature type="transmembrane region" description="Helical" evidence="1">
    <location>
        <begin position="360"/>
        <end position="379"/>
    </location>
</feature>
<name>A0A0J6T9T3_9HYPH</name>
<proteinExistence type="predicted"/>
<reference evidence="2 3" key="1">
    <citation type="submission" date="2015-03" db="EMBL/GenBank/DDBJ databases">
        <title>Genome sequencing of Methylobacterium variabile DSM 16961.</title>
        <authorList>
            <person name="Chaudhry V."/>
            <person name="Patil P.B."/>
        </authorList>
    </citation>
    <scope>NUCLEOTIDE SEQUENCE [LARGE SCALE GENOMIC DNA]</scope>
    <source>
        <strain evidence="2 3">DSM 16961</strain>
    </source>
</reference>
<evidence type="ECO:0000313" key="2">
    <source>
        <dbReference type="EMBL" id="KMO42652.1"/>
    </source>
</evidence>
<feature type="transmembrane region" description="Helical" evidence="1">
    <location>
        <begin position="20"/>
        <end position="38"/>
    </location>
</feature>
<evidence type="ECO:0000256" key="1">
    <source>
        <dbReference type="SAM" id="Phobius"/>
    </source>
</evidence>
<dbReference type="EMBL" id="LABY01000016">
    <property type="protein sequence ID" value="KMO42652.1"/>
    <property type="molecule type" value="Genomic_DNA"/>
</dbReference>
<dbReference type="OrthoDB" id="7467679at2"/>
<feature type="transmembrane region" description="Helical" evidence="1">
    <location>
        <begin position="226"/>
        <end position="257"/>
    </location>
</feature>
<accession>A0A0J6T9T3</accession>
<feature type="transmembrane region" description="Helical" evidence="1">
    <location>
        <begin position="296"/>
        <end position="315"/>
    </location>
</feature>
<dbReference type="PATRIC" id="fig|298794.3.peg.1731"/>
<feature type="transmembrane region" description="Helical" evidence="1">
    <location>
        <begin position="263"/>
        <end position="284"/>
    </location>
</feature>
<evidence type="ECO:0008006" key="4">
    <source>
        <dbReference type="Google" id="ProtNLM"/>
    </source>
</evidence>
<feature type="transmembrane region" description="Helical" evidence="1">
    <location>
        <begin position="45"/>
        <end position="66"/>
    </location>
</feature>
<keyword evidence="1" id="KW-0812">Transmembrane</keyword>
<feature type="transmembrane region" description="Helical" evidence="1">
    <location>
        <begin position="327"/>
        <end position="348"/>
    </location>
</feature>
<feature type="transmembrane region" description="Helical" evidence="1">
    <location>
        <begin position="123"/>
        <end position="142"/>
    </location>
</feature>
<keyword evidence="3" id="KW-1185">Reference proteome</keyword>
<evidence type="ECO:0000313" key="3">
    <source>
        <dbReference type="Proteomes" id="UP000035955"/>
    </source>
</evidence>
<keyword evidence="1" id="KW-0472">Membrane</keyword>
<protein>
    <recommendedName>
        <fullName evidence="4">UDP-phosphate alpha N-acetylglucosaminyltransferase</fullName>
    </recommendedName>
</protein>
<organism evidence="2 3">
    <name type="scientific">Methylobacterium variabile</name>
    <dbReference type="NCBI Taxonomy" id="298794"/>
    <lineage>
        <taxon>Bacteria</taxon>
        <taxon>Pseudomonadati</taxon>
        <taxon>Pseudomonadota</taxon>
        <taxon>Alphaproteobacteria</taxon>
        <taxon>Hyphomicrobiales</taxon>
        <taxon>Methylobacteriaceae</taxon>
        <taxon>Methylobacterium</taxon>
    </lineage>
</organism>
<dbReference type="Proteomes" id="UP000035955">
    <property type="component" value="Unassembled WGS sequence"/>
</dbReference>
<keyword evidence="1" id="KW-1133">Transmembrane helix</keyword>
<sequence length="405" mass="43651">MNLAAAAPAADWRGPYQARAAYGVLIGALVFNAVLCFLNTAGFPVSGGTVIGAEVAIIAVTLGFALDDRPGPWLILAGLVAYGLLLLALRGSTDVKGVRDFLIPVVFYNLGLRNPDLRDADRAVLASGVIVVVMGLFEYGLFDIYQQYFNIVRYYVARGSMSASEISELTGSLFTSGIRPDSRTILPFLGPHRVSSVFLEPVSAGNFGAVLFAWALYRRTMRGRAWLFTCAAVTIILADARFGAYVCVAIAGAMLVGHRLPRLLWFALPFTILLGLTIYGFESMQVTWQNDMSGRLLWAALLITSLPPEGVLGIMPDKLFLSDSGYAYALTQIGAAGTLVAWSLFVLMPARNPDGWRLRCAMAVYTCLLLVISDSPFSIKTAALVWFMLGAADGAPPEDTPPREA</sequence>
<gene>
    <name evidence="2" type="ORF">VQ02_02445</name>
</gene>
<feature type="transmembrane region" description="Helical" evidence="1">
    <location>
        <begin position="72"/>
        <end position="89"/>
    </location>
</feature>
<dbReference type="AlphaFoldDB" id="A0A0J6T9T3"/>
<comment type="caution">
    <text evidence="2">The sequence shown here is derived from an EMBL/GenBank/DDBJ whole genome shotgun (WGS) entry which is preliminary data.</text>
</comment>